<reference evidence="1 2" key="1">
    <citation type="submission" date="2024-09" db="EMBL/GenBank/DDBJ databases">
        <title>Rethinking Asexuality: The Enigmatic Case of Functional Sexual Genes in Lepraria (Stereocaulaceae).</title>
        <authorList>
            <person name="Doellman M."/>
            <person name="Sun Y."/>
            <person name="Barcenas-Pena A."/>
            <person name="Lumbsch H.T."/>
            <person name="Grewe F."/>
        </authorList>
    </citation>
    <scope>NUCLEOTIDE SEQUENCE [LARGE SCALE GENOMIC DNA]</scope>
    <source>
        <strain evidence="1 2">Grewe 0041</strain>
    </source>
</reference>
<gene>
    <name evidence="1" type="ORF">ABVK25_007638</name>
</gene>
<accession>A0ABR4B2Q6</accession>
<sequence length="112" mass="13017">MYEYLLPSGTVWSYGLYDSKRCNSLAIPFTSRQIYRRAVDILYSQMTLAFGIYSYPGKFDFAKFLFTRNMGTPDQRVTCGLSRRLVQELFEPDQAREVADRLAGVRDAQYRS</sequence>
<keyword evidence="2" id="KW-1185">Reference proteome</keyword>
<proteinExistence type="predicted"/>
<name>A0ABR4B2Q6_9LECA</name>
<dbReference type="Proteomes" id="UP001590951">
    <property type="component" value="Unassembled WGS sequence"/>
</dbReference>
<comment type="caution">
    <text evidence="1">The sequence shown here is derived from an EMBL/GenBank/DDBJ whole genome shotgun (WGS) entry which is preliminary data.</text>
</comment>
<organism evidence="1 2">
    <name type="scientific">Lepraria finkii</name>
    <dbReference type="NCBI Taxonomy" id="1340010"/>
    <lineage>
        <taxon>Eukaryota</taxon>
        <taxon>Fungi</taxon>
        <taxon>Dikarya</taxon>
        <taxon>Ascomycota</taxon>
        <taxon>Pezizomycotina</taxon>
        <taxon>Lecanoromycetes</taxon>
        <taxon>OSLEUM clade</taxon>
        <taxon>Lecanoromycetidae</taxon>
        <taxon>Lecanorales</taxon>
        <taxon>Lecanorineae</taxon>
        <taxon>Stereocaulaceae</taxon>
        <taxon>Lepraria</taxon>
    </lineage>
</organism>
<evidence type="ECO:0000313" key="1">
    <source>
        <dbReference type="EMBL" id="KAL2052196.1"/>
    </source>
</evidence>
<protein>
    <submittedName>
        <fullName evidence="1">Uncharacterized protein</fullName>
    </submittedName>
</protein>
<evidence type="ECO:0000313" key="2">
    <source>
        <dbReference type="Proteomes" id="UP001590951"/>
    </source>
</evidence>
<dbReference type="EMBL" id="JBHFEH010000029">
    <property type="protein sequence ID" value="KAL2052196.1"/>
    <property type="molecule type" value="Genomic_DNA"/>
</dbReference>